<evidence type="ECO:0000313" key="3">
    <source>
        <dbReference type="Proteomes" id="UP000509335"/>
    </source>
</evidence>
<dbReference type="InterPro" id="IPR036551">
    <property type="entry name" value="Flavin_trans-like"/>
</dbReference>
<dbReference type="AlphaFoldDB" id="A0A7H8XG67"/>
<evidence type="ECO:0000259" key="1">
    <source>
        <dbReference type="Pfam" id="PF02441"/>
    </source>
</evidence>
<dbReference type="KEGG" id="mcab:HXZ27_03800"/>
<name>A0A7H8XG67_9ACTN</name>
<reference evidence="2 3" key="1">
    <citation type="submission" date="2020-07" db="EMBL/GenBank/DDBJ databases">
        <title>A bifunctional nitrone conjugated secondary metabolite targeting the ribosome.</title>
        <authorList>
            <person name="Limbrick E.M."/>
            <person name="Graf M."/>
            <person name="Derewacz D.K."/>
            <person name="Nguyen F."/>
            <person name="Spraggins J.M."/>
            <person name="Wieland M."/>
            <person name="Ynigez-Gutierrez A.E."/>
            <person name="Reisman B.J."/>
            <person name="Zinshteyn B."/>
            <person name="McCulloch K."/>
            <person name="Iverson T.M."/>
            <person name="Green R."/>
            <person name="Wilson D.N."/>
            <person name="Bachmann B.O."/>
        </authorList>
    </citation>
    <scope>NUCLEOTIDE SEQUENCE [LARGE SCALE GENOMIC DNA]</scope>
    <source>
        <strain evidence="3">aurantiaca</strain>
    </source>
</reference>
<protein>
    <submittedName>
        <fullName evidence="2">Flavoprotein</fullName>
    </submittedName>
</protein>
<sequence>MRLLYLVTCAAPPARHVTELVEAAQRDGWDVHIIATETAYTWLPAEQLAATTGHPVRYRQRHPDEPSTLPRADAIAVVPATFNTINKWATGINDSLALGILNESLGTGLPIIASPYVKPTLARHPAFDAHLRLLADHGVRLTPTQVLRPPQDDEPFRWQVILDVLHGLPASGRAVGTAANACDF</sequence>
<accession>A0A7H8XG67</accession>
<dbReference type="Gene3D" id="3.40.50.1950">
    <property type="entry name" value="Flavin prenyltransferase-like"/>
    <property type="match status" value="1"/>
</dbReference>
<evidence type="ECO:0000313" key="2">
    <source>
        <dbReference type="EMBL" id="QLD23448.1"/>
    </source>
</evidence>
<dbReference type="EMBL" id="CP058322">
    <property type="protein sequence ID" value="QLD23448.1"/>
    <property type="molecule type" value="Genomic_DNA"/>
</dbReference>
<dbReference type="SUPFAM" id="SSF52507">
    <property type="entry name" value="Homo-oligomeric flavin-containing Cys decarboxylases, HFCD"/>
    <property type="match status" value="1"/>
</dbReference>
<organism evidence="2 3">
    <name type="scientific">Micromonospora carbonacea</name>
    <dbReference type="NCBI Taxonomy" id="47853"/>
    <lineage>
        <taxon>Bacteria</taxon>
        <taxon>Bacillati</taxon>
        <taxon>Actinomycetota</taxon>
        <taxon>Actinomycetes</taxon>
        <taxon>Micromonosporales</taxon>
        <taxon>Micromonosporaceae</taxon>
        <taxon>Micromonospora</taxon>
    </lineage>
</organism>
<dbReference type="GO" id="GO:0003824">
    <property type="term" value="F:catalytic activity"/>
    <property type="evidence" value="ECO:0007669"/>
    <property type="project" value="InterPro"/>
</dbReference>
<feature type="domain" description="Flavoprotein" evidence="1">
    <location>
        <begin position="4"/>
        <end position="104"/>
    </location>
</feature>
<dbReference type="InterPro" id="IPR003382">
    <property type="entry name" value="Flavoprotein"/>
</dbReference>
<dbReference type="Pfam" id="PF02441">
    <property type="entry name" value="Flavoprotein"/>
    <property type="match status" value="1"/>
</dbReference>
<proteinExistence type="predicted"/>
<dbReference type="Proteomes" id="UP000509335">
    <property type="component" value="Chromosome"/>
</dbReference>
<gene>
    <name evidence="2" type="ORF">HXZ27_03800</name>
</gene>